<feature type="transmembrane region" description="Helical" evidence="1">
    <location>
        <begin position="12"/>
        <end position="29"/>
    </location>
</feature>
<dbReference type="AlphaFoldDB" id="A0A3P3E1E2"/>
<keyword evidence="1" id="KW-0812">Transmembrane</keyword>
<dbReference type="EMBL" id="RXFQ01000031">
    <property type="protein sequence ID" value="RSZ29122.1"/>
    <property type="molecule type" value="Genomic_DNA"/>
</dbReference>
<comment type="caution">
    <text evidence="2">The sequence shown here is derived from an EMBL/GenBank/DDBJ whole genome shotgun (WGS) entry which is preliminary data.</text>
</comment>
<dbReference type="Proteomes" id="UP000271590">
    <property type="component" value="Unassembled WGS sequence"/>
</dbReference>
<evidence type="ECO:0000256" key="1">
    <source>
        <dbReference type="SAM" id="Phobius"/>
    </source>
</evidence>
<name>A0A3P3E1E2_9BURK</name>
<dbReference type="Proteomes" id="UP000271137">
    <property type="component" value="Unassembled WGS sequence"/>
</dbReference>
<keyword evidence="1" id="KW-1133">Transmembrane helix</keyword>
<evidence type="ECO:0008006" key="6">
    <source>
        <dbReference type="Google" id="ProtNLM"/>
    </source>
</evidence>
<organism evidence="2 5">
    <name type="scientific">Variovorax beijingensis</name>
    <dbReference type="NCBI Taxonomy" id="2496117"/>
    <lineage>
        <taxon>Bacteria</taxon>
        <taxon>Pseudomonadati</taxon>
        <taxon>Pseudomonadota</taxon>
        <taxon>Betaproteobacteria</taxon>
        <taxon>Burkholderiales</taxon>
        <taxon>Comamonadaceae</taxon>
        <taxon>Variovorax</taxon>
    </lineage>
</organism>
<dbReference type="RefSeq" id="WP_124962086.1">
    <property type="nucleotide sequence ID" value="NZ_CBFHCE010000086.1"/>
</dbReference>
<feature type="transmembrane region" description="Helical" evidence="1">
    <location>
        <begin position="35"/>
        <end position="59"/>
    </location>
</feature>
<reference evidence="2 5" key="1">
    <citation type="submission" date="2018-11" db="EMBL/GenBank/DDBJ databases">
        <title>The genome of Variovorax sp T529.</title>
        <authorList>
            <person name="Gao J."/>
        </authorList>
    </citation>
    <scope>NUCLEOTIDE SEQUENCE [LARGE SCALE GENOMIC DNA]</scope>
    <source>
        <strain evidence="2 5">T529</strain>
    </source>
</reference>
<accession>A0A3P3E1E2</accession>
<reference evidence="3 4" key="2">
    <citation type="submission" date="2018-12" db="EMBL/GenBank/DDBJ databases">
        <title>The genome sequences of strain 502.</title>
        <authorList>
            <person name="Gao J."/>
            <person name="Sun J."/>
        </authorList>
    </citation>
    <scope>NUCLEOTIDE SEQUENCE [LARGE SCALE GENOMIC DNA]</scope>
    <source>
        <strain evidence="3 4">502</strain>
    </source>
</reference>
<protein>
    <recommendedName>
        <fullName evidence="6">DUF3592 domain-containing protein</fullName>
    </recommendedName>
</protein>
<gene>
    <name evidence="2" type="ORF">EH244_30835</name>
    <name evidence="3" type="ORF">EJO66_30875</name>
</gene>
<sequence>MAATAPNGRWPRALGLVAVAAGLLPMLLLAGAMPIWAMLACVVLLFAGSALLCGAWEFLRIRRREARSRGFDAQSHGVIVASEIGNAYSDTSPLMNLTVLFKDQRGVEQRALVQKVVMLNELALYAVGQPVLVRFASTSPTADLVIAPLVASARFSL</sequence>
<proteinExistence type="predicted"/>
<keyword evidence="4" id="KW-1185">Reference proteome</keyword>
<evidence type="ECO:0000313" key="3">
    <source>
        <dbReference type="EMBL" id="RSZ29122.1"/>
    </source>
</evidence>
<keyword evidence="1" id="KW-0472">Membrane</keyword>
<evidence type="ECO:0000313" key="4">
    <source>
        <dbReference type="Proteomes" id="UP000271137"/>
    </source>
</evidence>
<evidence type="ECO:0000313" key="2">
    <source>
        <dbReference type="EMBL" id="RRH80305.1"/>
    </source>
</evidence>
<dbReference type="EMBL" id="RQXU01000040">
    <property type="protein sequence ID" value="RRH80305.1"/>
    <property type="molecule type" value="Genomic_DNA"/>
</dbReference>
<evidence type="ECO:0000313" key="5">
    <source>
        <dbReference type="Proteomes" id="UP000271590"/>
    </source>
</evidence>